<gene>
    <name evidence="4" type="ORF">B0H66DRAFT_546096</name>
</gene>
<reference evidence="4" key="2">
    <citation type="submission" date="2023-06" db="EMBL/GenBank/DDBJ databases">
        <authorList>
            <consortium name="Lawrence Berkeley National Laboratory"/>
            <person name="Haridas S."/>
            <person name="Hensen N."/>
            <person name="Bonometti L."/>
            <person name="Westerberg I."/>
            <person name="Brannstrom I.O."/>
            <person name="Guillou S."/>
            <person name="Cros-Aarteil S."/>
            <person name="Calhoun S."/>
            <person name="Kuo A."/>
            <person name="Mondo S."/>
            <person name="Pangilinan J."/>
            <person name="Riley R."/>
            <person name="Labutti K."/>
            <person name="Andreopoulos B."/>
            <person name="Lipzen A."/>
            <person name="Chen C."/>
            <person name="Yanf M."/>
            <person name="Daum C."/>
            <person name="Ng V."/>
            <person name="Clum A."/>
            <person name="Steindorff A."/>
            <person name="Ohm R."/>
            <person name="Martin F."/>
            <person name="Silar P."/>
            <person name="Natvig D."/>
            <person name="Lalanne C."/>
            <person name="Gautier V."/>
            <person name="Ament-Velasquez S.L."/>
            <person name="Kruys A."/>
            <person name="Hutchinson M.I."/>
            <person name="Powell A.J."/>
            <person name="Barry K."/>
            <person name="Miller A.N."/>
            <person name="Grigoriev I.V."/>
            <person name="Debuchy R."/>
            <person name="Gladieux P."/>
            <person name="Thoren M.H."/>
            <person name="Johannesson H."/>
        </authorList>
    </citation>
    <scope>NUCLEOTIDE SEQUENCE</scope>
    <source>
        <strain evidence="4">CBS 118394</strain>
    </source>
</reference>
<dbReference type="InterPro" id="IPR002225">
    <property type="entry name" value="3Beta_OHSteriod_DH/Estase"/>
</dbReference>
<dbReference type="PROSITE" id="PS51257">
    <property type="entry name" value="PROKAR_LIPOPROTEIN"/>
    <property type="match status" value="1"/>
</dbReference>
<keyword evidence="2" id="KW-0560">Oxidoreductase</keyword>
<sequence>MPPVNKSPLLSSVLVTGGCGFLGYALVRQLLADPECGAIHVVDRAIKNNRHDGRATYVEGSITDRTFMTKLLNDTKPTVIFHLASPNPTHPTGPASDMYDTNVKGTQFLLEVASLTNTVKAFVFCSSVDVYDPAIPHTRADESHPLCRPTFGEPYARTKAMADQLVLAASSRKPGLRTVSLRLSHMYGDRCRQQMPTLLSMIDVDGTKWLPQPLIQLGAGKNLCEVVSVDNAAAAHVLAAKALVDPSRANGKVDGEAFNVSDGQAVPFWYHVRQFWGAARGRPVRNEELVVIPEWVTRLVFGLVAWIYWIFTLGRLEPPLAVSDVSLSYSLEEHTYSIDKLRHRLGFRPVQDHDEVIRRAVEEELKRRLAV</sequence>
<reference evidence="4" key="1">
    <citation type="journal article" date="2023" name="Mol. Phylogenet. Evol.">
        <title>Genome-scale phylogeny and comparative genomics of the fungal order Sordariales.</title>
        <authorList>
            <person name="Hensen N."/>
            <person name="Bonometti L."/>
            <person name="Westerberg I."/>
            <person name="Brannstrom I.O."/>
            <person name="Guillou S."/>
            <person name="Cros-Aarteil S."/>
            <person name="Calhoun S."/>
            <person name="Haridas S."/>
            <person name="Kuo A."/>
            <person name="Mondo S."/>
            <person name="Pangilinan J."/>
            <person name="Riley R."/>
            <person name="LaButti K."/>
            <person name="Andreopoulos B."/>
            <person name="Lipzen A."/>
            <person name="Chen C."/>
            <person name="Yan M."/>
            <person name="Daum C."/>
            <person name="Ng V."/>
            <person name="Clum A."/>
            <person name="Steindorff A."/>
            <person name="Ohm R.A."/>
            <person name="Martin F."/>
            <person name="Silar P."/>
            <person name="Natvig D.O."/>
            <person name="Lalanne C."/>
            <person name="Gautier V."/>
            <person name="Ament-Velasquez S.L."/>
            <person name="Kruys A."/>
            <person name="Hutchinson M.I."/>
            <person name="Powell A.J."/>
            <person name="Barry K."/>
            <person name="Miller A.N."/>
            <person name="Grigoriev I.V."/>
            <person name="Debuchy R."/>
            <person name="Gladieux P."/>
            <person name="Hiltunen Thoren M."/>
            <person name="Johannesson H."/>
        </authorList>
    </citation>
    <scope>NUCLEOTIDE SEQUENCE</scope>
    <source>
        <strain evidence="4">CBS 118394</strain>
    </source>
</reference>
<feature type="domain" description="3-beta hydroxysteroid dehydrogenase/isomerase" evidence="3">
    <location>
        <begin position="14"/>
        <end position="276"/>
    </location>
</feature>
<accession>A0AAE0ITW9</accession>
<dbReference type="GO" id="GO:0016616">
    <property type="term" value="F:oxidoreductase activity, acting on the CH-OH group of donors, NAD or NADP as acceptor"/>
    <property type="evidence" value="ECO:0007669"/>
    <property type="project" value="InterPro"/>
</dbReference>
<dbReference type="Proteomes" id="UP001283341">
    <property type="component" value="Unassembled WGS sequence"/>
</dbReference>
<dbReference type="InterPro" id="IPR036291">
    <property type="entry name" value="NAD(P)-bd_dom_sf"/>
</dbReference>
<dbReference type="PANTHER" id="PTHR43245">
    <property type="entry name" value="BIFUNCTIONAL POLYMYXIN RESISTANCE PROTEIN ARNA"/>
    <property type="match status" value="1"/>
</dbReference>
<dbReference type="Gene3D" id="3.40.50.720">
    <property type="entry name" value="NAD(P)-binding Rossmann-like Domain"/>
    <property type="match status" value="1"/>
</dbReference>
<proteinExistence type="inferred from homology"/>
<evidence type="ECO:0000256" key="1">
    <source>
        <dbReference type="ARBA" id="ARBA00009219"/>
    </source>
</evidence>
<protein>
    <recommendedName>
        <fullName evidence="3">3-beta hydroxysteroid dehydrogenase/isomerase domain-containing protein</fullName>
    </recommendedName>
</protein>
<evidence type="ECO:0000313" key="4">
    <source>
        <dbReference type="EMBL" id="KAK3331208.1"/>
    </source>
</evidence>
<name>A0AAE0ITW9_9PEZI</name>
<comment type="similarity">
    <text evidence="1">Belongs to the 3-beta-HSD family.</text>
</comment>
<evidence type="ECO:0000313" key="5">
    <source>
        <dbReference type="Proteomes" id="UP001283341"/>
    </source>
</evidence>
<dbReference type="PANTHER" id="PTHR43245:SF51">
    <property type="entry name" value="SHORT CHAIN DEHYDROGENASE_REDUCTASE FAMILY 42E, MEMBER 2"/>
    <property type="match status" value="1"/>
</dbReference>
<keyword evidence="5" id="KW-1185">Reference proteome</keyword>
<dbReference type="GO" id="GO:0006694">
    <property type="term" value="P:steroid biosynthetic process"/>
    <property type="evidence" value="ECO:0007669"/>
    <property type="project" value="InterPro"/>
</dbReference>
<dbReference type="AlphaFoldDB" id="A0AAE0ITW9"/>
<comment type="caution">
    <text evidence="4">The sequence shown here is derived from an EMBL/GenBank/DDBJ whole genome shotgun (WGS) entry which is preliminary data.</text>
</comment>
<dbReference type="InterPro" id="IPR050177">
    <property type="entry name" value="Lipid_A_modif_metabolic_enz"/>
</dbReference>
<dbReference type="Pfam" id="PF01073">
    <property type="entry name" value="3Beta_HSD"/>
    <property type="match status" value="1"/>
</dbReference>
<evidence type="ECO:0000256" key="2">
    <source>
        <dbReference type="ARBA" id="ARBA00023002"/>
    </source>
</evidence>
<evidence type="ECO:0000259" key="3">
    <source>
        <dbReference type="Pfam" id="PF01073"/>
    </source>
</evidence>
<dbReference type="SUPFAM" id="SSF51735">
    <property type="entry name" value="NAD(P)-binding Rossmann-fold domains"/>
    <property type="match status" value="1"/>
</dbReference>
<dbReference type="EMBL" id="JAUEDM010000001">
    <property type="protein sequence ID" value="KAK3331208.1"/>
    <property type="molecule type" value="Genomic_DNA"/>
</dbReference>
<organism evidence="4 5">
    <name type="scientific">Apodospora peruviana</name>
    <dbReference type="NCBI Taxonomy" id="516989"/>
    <lineage>
        <taxon>Eukaryota</taxon>
        <taxon>Fungi</taxon>
        <taxon>Dikarya</taxon>
        <taxon>Ascomycota</taxon>
        <taxon>Pezizomycotina</taxon>
        <taxon>Sordariomycetes</taxon>
        <taxon>Sordariomycetidae</taxon>
        <taxon>Sordariales</taxon>
        <taxon>Lasiosphaeriaceae</taxon>
        <taxon>Apodospora</taxon>
    </lineage>
</organism>